<keyword evidence="3" id="KW-1185">Reference proteome</keyword>
<dbReference type="Pfam" id="PF13924">
    <property type="entry name" value="Lipocalin_5"/>
    <property type="match status" value="1"/>
</dbReference>
<dbReference type="Proteomes" id="UP000232323">
    <property type="component" value="Unassembled WGS sequence"/>
</dbReference>
<accession>A0A250X5P6</accession>
<dbReference type="EMBL" id="BEGY01000032">
    <property type="protein sequence ID" value="GAX78414.1"/>
    <property type="molecule type" value="Genomic_DNA"/>
</dbReference>
<dbReference type="InterPro" id="IPR024311">
    <property type="entry name" value="Lipocalin-like"/>
</dbReference>
<evidence type="ECO:0000259" key="1">
    <source>
        <dbReference type="Pfam" id="PF13924"/>
    </source>
</evidence>
<feature type="domain" description="Lipocalin-like" evidence="1">
    <location>
        <begin position="7"/>
        <end position="150"/>
    </location>
</feature>
<evidence type="ECO:0000313" key="3">
    <source>
        <dbReference type="Proteomes" id="UP000232323"/>
    </source>
</evidence>
<sequence>MANALFGTWKLTAAQYAVIGSSEIIDYLGDEPQGCLVYTPQGDMTVQLMGSSRPVFTSGDRLGGTDEEVRAAFESYQAYFGSYEVDMQTGTVTHVIQGCFFPNFVGSRQLRYFKLEGIEEGSPNKDKLILTTPPLLMRGKEARGHLIWQRST</sequence>
<name>A0A250X5P6_9CHLO</name>
<reference evidence="2 3" key="1">
    <citation type="submission" date="2017-08" db="EMBL/GenBank/DDBJ databases">
        <title>Acidophilic green algal genome provides insights into adaptation to an acidic environment.</title>
        <authorList>
            <person name="Hirooka S."/>
            <person name="Hirose Y."/>
            <person name="Kanesaki Y."/>
            <person name="Higuchi S."/>
            <person name="Fujiwara T."/>
            <person name="Onuma R."/>
            <person name="Era A."/>
            <person name="Ohbayashi R."/>
            <person name="Uzuka A."/>
            <person name="Nozaki H."/>
            <person name="Yoshikawa H."/>
            <person name="Miyagishima S.Y."/>
        </authorList>
    </citation>
    <scope>NUCLEOTIDE SEQUENCE [LARGE SCALE GENOMIC DNA]</scope>
    <source>
        <strain evidence="2 3">NIES-2499</strain>
    </source>
</reference>
<dbReference type="OrthoDB" id="3904217at2759"/>
<proteinExistence type="predicted"/>
<evidence type="ECO:0000313" key="2">
    <source>
        <dbReference type="EMBL" id="GAX78414.1"/>
    </source>
</evidence>
<organism evidence="2 3">
    <name type="scientific">Chlamydomonas eustigma</name>
    <dbReference type="NCBI Taxonomy" id="1157962"/>
    <lineage>
        <taxon>Eukaryota</taxon>
        <taxon>Viridiplantae</taxon>
        <taxon>Chlorophyta</taxon>
        <taxon>core chlorophytes</taxon>
        <taxon>Chlorophyceae</taxon>
        <taxon>CS clade</taxon>
        <taxon>Chlamydomonadales</taxon>
        <taxon>Chlamydomonadaceae</taxon>
        <taxon>Chlamydomonas</taxon>
    </lineage>
</organism>
<gene>
    <name evidence="2" type="ORF">CEUSTIGMA_g5856.t1</name>
</gene>
<dbReference type="AlphaFoldDB" id="A0A250X5P6"/>
<protein>
    <recommendedName>
        <fullName evidence="1">Lipocalin-like domain-containing protein</fullName>
    </recommendedName>
</protein>
<comment type="caution">
    <text evidence="2">The sequence shown here is derived from an EMBL/GenBank/DDBJ whole genome shotgun (WGS) entry which is preliminary data.</text>
</comment>